<dbReference type="GO" id="GO:0016020">
    <property type="term" value="C:membrane"/>
    <property type="evidence" value="ECO:0007669"/>
    <property type="project" value="UniProtKB-SubCell"/>
</dbReference>
<evidence type="ECO:0000256" key="1">
    <source>
        <dbReference type="ARBA" id="ARBA00004370"/>
    </source>
</evidence>
<evidence type="ECO:0000313" key="6">
    <source>
        <dbReference type="Proteomes" id="UP001630127"/>
    </source>
</evidence>
<feature type="transmembrane region" description="Helical" evidence="4">
    <location>
        <begin position="69"/>
        <end position="91"/>
    </location>
</feature>
<proteinExistence type="predicted"/>
<sequence length="222" mass="24675">MAGLAANKTKGGQALPPAGSRLQKNLSRRVSFNESTVKPSPQSSIDIERQRNNPPPHRPSCCNACCACISLTIGTLFFIILVVGAVFFSFFQSNMPDFYFKSLNVTNLEISTTNSDTTFLTADIKVGLNATNKNAKMPVDYTSMNARLSSEDIYIGTFHLPGMEQEPHNSKELKLQTRLKNVPVADADAKEIKKKWQNHELLVDLTLDVDKYDDDDFILEKA</sequence>
<dbReference type="Proteomes" id="UP001630127">
    <property type="component" value="Unassembled WGS sequence"/>
</dbReference>
<evidence type="ECO:0000256" key="3">
    <source>
        <dbReference type="SAM" id="MobiDB-lite"/>
    </source>
</evidence>
<evidence type="ECO:0000256" key="2">
    <source>
        <dbReference type="ARBA" id="ARBA00023136"/>
    </source>
</evidence>
<gene>
    <name evidence="5" type="ORF">ACH5RR_020535</name>
</gene>
<protein>
    <recommendedName>
        <fullName evidence="7">Late embryogenesis abundant protein LEA-2 subgroup domain-containing protein</fullName>
    </recommendedName>
</protein>
<feature type="region of interest" description="Disordered" evidence="3">
    <location>
        <begin position="1"/>
        <end position="53"/>
    </location>
</feature>
<dbReference type="AlphaFoldDB" id="A0ABD2ZGI7"/>
<dbReference type="PANTHER" id="PTHR31234:SF32">
    <property type="entry name" value="LATE EMBRYOGENESIS ABUNDANT (LEA) HYDROXYPROLINE-RICH GLYCOPROTEIN FAMILY"/>
    <property type="match status" value="1"/>
</dbReference>
<evidence type="ECO:0000256" key="4">
    <source>
        <dbReference type="SAM" id="Phobius"/>
    </source>
</evidence>
<name>A0ABD2ZGI7_9GENT</name>
<organism evidence="5 6">
    <name type="scientific">Cinchona calisaya</name>
    <dbReference type="NCBI Taxonomy" id="153742"/>
    <lineage>
        <taxon>Eukaryota</taxon>
        <taxon>Viridiplantae</taxon>
        <taxon>Streptophyta</taxon>
        <taxon>Embryophyta</taxon>
        <taxon>Tracheophyta</taxon>
        <taxon>Spermatophyta</taxon>
        <taxon>Magnoliopsida</taxon>
        <taxon>eudicotyledons</taxon>
        <taxon>Gunneridae</taxon>
        <taxon>Pentapetalae</taxon>
        <taxon>asterids</taxon>
        <taxon>lamiids</taxon>
        <taxon>Gentianales</taxon>
        <taxon>Rubiaceae</taxon>
        <taxon>Cinchonoideae</taxon>
        <taxon>Cinchoneae</taxon>
        <taxon>Cinchona</taxon>
    </lineage>
</organism>
<feature type="compositionally biased region" description="Polar residues" evidence="3">
    <location>
        <begin position="22"/>
        <end position="45"/>
    </location>
</feature>
<keyword evidence="4" id="KW-0812">Transmembrane</keyword>
<accession>A0ABD2ZGI7</accession>
<keyword evidence="6" id="KW-1185">Reference proteome</keyword>
<keyword evidence="2 4" id="KW-0472">Membrane</keyword>
<comment type="subcellular location">
    <subcellularLocation>
        <location evidence="1">Membrane</location>
    </subcellularLocation>
</comment>
<evidence type="ECO:0008006" key="7">
    <source>
        <dbReference type="Google" id="ProtNLM"/>
    </source>
</evidence>
<dbReference type="EMBL" id="JBJUIK010000009">
    <property type="protein sequence ID" value="KAL3517946.1"/>
    <property type="molecule type" value="Genomic_DNA"/>
</dbReference>
<comment type="caution">
    <text evidence="5">The sequence shown here is derived from an EMBL/GenBank/DDBJ whole genome shotgun (WGS) entry which is preliminary data.</text>
</comment>
<evidence type="ECO:0000313" key="5">
    <source>
        <dbReference type="EMBL" id="KAL3517946.1"/>
    </source>
</evidence>
<reference evidence="5 6" key="1">
    <citation type="submission" date="2024-11" db="EMBL/GenBank/DDBJ databases">
        <title>A near-complete genome assembly of Cinchona calisaya.</title>
        <authorList>
            <person name="Lian D.C."/>
            <person name="Zhao X.W."/>
            <person name="Wei L."/>
        </authorList>
    </citation>
    <scope>NUCLEOTIDE SEQUENCE [LARGE SCALE GENOMIC DNA]</scope>
    <source>
        <tissue evidence="5">Nenye</tissue>
    </source>
</reference>
<dbReference type="InterPro" id="IPR044839">
    <property type="entry name" value="NDR1-like"/>
</dbReference>
<dbReference type="PANTHER" id="PTHR31234">
    <property type="entry name" value="LATE EMBRYOGENESIS ABUNDANT (LEA) HYDROXYPROLINE-RICH GLYCOPROTEIN FAMILY"/>
    <property type="match status" value="1"/>
</dbReference>
<keyword evidence="4" id="KW-1133">Transmembrane helix</keyword>